<comment type="caution">
    <text evidence="1">The sequence shown here is derived from an EMBL/GenBank/DDBJ whole genome shotgun (WGS) entry which is preliminary data.</text>
</comment>
<organism evidence="1 2">
    <name type="scientific">Solanum commersonii</name>
    <name type="common">Commerson's wild potato</name>
    <name type="synonym">Commerson's nightshade</name>
    <dbReference type="NCBI Taxonomy" id="4109"/>
    <lineage>
        <taxon>Eukaryota</taxon>
        <taxon>Viridiplantae</taxon>
        <taxon>Streptophyta</taxon>
        <taxon>Embryophyta</taxon>
        <taxon>Tracheophyta</taxon>
        <taxon>Spermatophyta</taxon>
        <taxon>Magnoliopsida</taxon>
        <taxon>eudicotyledons</taxon>
        <taxon>Gunneridae</taxon>
        <taxon>Pentapetalae</taxon>
        <taxon>asterids</taxon>
        <taxon>lamiids</taxon>
        <taxon>Solanales</taxon>
        <taxon>Solanaceae</taxon>
        <taxon>Solanoideae</taxon>
        <taxon>Solaneae</taxon>
        <taxon>Solanum</taxon>
    </lineage>
</organism>
<gene>
    <name evidence="1" type="ORF">H5410_020156</name>
</gene>
<evidence type="ECO:0000313" key="1">
    <source>
        <dbReference type="EMBL" id="KAG5608875.1"/>
    </source>
</evidence>
<evidence type="ECO:0000313" key="2">
    <source>
        <dbReference type="Proteomes" id="UP000824120"/>
    </source>
</evidence>
<keyword evidence="2" id="KW-1185">Reference proteome</keyword>
<reference evidence="1 2" key="1">
    <citation type="submission" date="2020-09" db="EMBL/GenBank/DDBJ databases">
        <title>De no assembly of potato wild relative species, Solanum commersonii.</title>
        <authorList>
            <person name="Cho K."/>
        </authorList>
    </citation>
    <scope>NUCLEOTIDE SEQUENCE [LARGE SCALE GENOMIC DNA]</scope>
    <source>
        <strain evidence="1">LZ3.2</strain>
        <tissue evidence="1">Leaf</tissue>
    </source>
</reference>
<dbReference type="Proteomes" id="UP000824120">
    <property type="component" value="Chromosome 4"/>
</dbReference>
<dbReference type="EMBL" id="JACXVP010000004">
    <property type="protein sequence ID" value="KAG5608875.1"/>
    <property type="molecule type" value="Genomic_DNA"/>
</dbReference>
<sequence>MITIYQFKAIKEKHPIMLNQAIMESTFLCKSKLFKKGYYYSIQATNEMVWPYQVKLPCKAFYHA</sequence>
<proteinExistence type="predicted"/>
<dbReference type="AlphaFoldDB" id="A0A9J5Z784"/>
<name>A0A9J5Z784_SOLCO</name>
<protein>
    <submittedName>
        <fullName evidence="1">Uncharacterized protein</fullName>
    </submittedName>
</protein>
<accession>A0A9J5Z784</accession>